<organism evidence="1 2">
    <name type="scientific">Polynucleobacter meluiroseus</name>
    <dbReference type="NCBI Taxonomy" id="1938814"/>
    <lineage>
        <taxon>Bacteria</taxon>
        <taxon>Pseudomonadati</taxon>
        <taxon>Pseudomonadota</taxon>
        <taxon>Betaproteobacteria</taxon>
        <taxon>Burkholderiales</taxon>
        <taxon>Burkholderiaceae</taxon>
        <taxon>Polynucleobacter</taxon>
    </lineage>
</organism>
<keyword evidence="2" id="KW-1185">Reference proteome</keyword>
<protein>
    <recommendedName>
        <fullName evidence="3">Thiazolylpeptide-type bacteriocin</fullName>
    </recommendedName>
</protein>
<evidence type="ECO:0000313" key="2">
    <source>
        <dbReference type="Proteomes" id="UP000218069"/>
    </source>
</evidence>
<proteinExistence type="predicted"/>
<evidence type="ECO:0008006" key="3">
    <source>
        <dbReference type="Google" id="ProtNLM"/>
    </source>
</evidence>
<reference evidence="2" key="1">
    <citation type="submission" date="2017-08" db="EMBL/GenBank/DDBJ databases">
        <authorList>
            <person name="Varghese N."/>
            <person name="Submissions S."/>
        </authorList>
    </citation>
    <scope>NUCLEOTIDE SEQUENCE [LARGE SCALE GENOMIC DNA]</scope>
    <source>
        <strain evidence="2">AP-Melu-1000-B4</strain>
    </source>
</reference>
<evidence type="ECO:0000313" key="1">
    <source>
        <dbReference type="EMBL" id="SNX28313.1"/>
    </source>
</evidence>
<gene>
    <name evidence="1" type="ORF">SAMN06295945_0640</name>
</gene>
<dbReference type="EMBL" id="OANS01000001">
    <property type="protein sequence ID" value="SNX28313.1"/>
    <property type="molecule type" value="Genomic_DNA"/>
</dbReference>
<name>A0A240DZ72_9BURK</name>
<accession>A0A240DZ72</accession>
<sequence length="43" mass="4602">MPIQMIELEEVTMVEASDETLEATVTNAYNTSTMSCNPSGCGC</sequence>
<dbReference type="AlphaFoldDB" id="A0A240DZ72"/>
<dbReference type="Proteomes" id="UP000218069">
    <property type="component" value="Unassembled WGS sequence"/>
</dbReference>